<dbReference type="Pfam" id="PF06426">
    <property type="entry name" value="SATase_N"/>
    <property type="match status" value="1"/>
</dbReference>
<dbReference type="InterPro" id="IPR042122">
    <property type="entry name" value="Ser_AcTrfase_N_sf"/>
</dbReference>
<evidence type="ECO:0000256" key="1">
    <source>
        <dbReference type="ARBA" id="ARBA00004876"/>
    </source>
</evidence>
<evidence type="ECO:0000256" key="6">
    <source>
        <dbReference type="ARBA" id="ARBA00023315"/>
    </source>
</evidence>
<feature type="compositionally biased region" description="Low complexity" evidence="7">
    <location>
        <begin position="22"/>
        <end position="35"/>
    </location>
</feature>
<feature type="region of interest" description="Disordered" evidence="7">
    <location>
        <begin position="50"/>
        <end position="69"/>
    </location>
</feature>
<evidence type="ECO:0000256" key="3">
    <source>
        <dbReference type="ARBA" id="ARBA00013266"/>
    </source>
</evidence>
<dbReference type="SMART" id="SM00971">
    <property type="entry name" value="SATase_N"/>
    <property type="match status" value="1"/>
</dbReference>
<feature type="compositionally biased region" description="Polar residues" evidence="7">
    <location>
        <begin position="50"/>
        <end position="67"/>
    </location>
</feature>
<dbReference type="InterPro" id="IPR045304">
    <property type="entry name" value="LbH_SAT"/>
</dbReference>
<name>A0A0D2VE87_GOSRA</name>
<dbReference type="AlphaFoldDB" id="A0A0D2VE87"/>
<dbReference type="NCBIfam" id="NF041874">
    <property type="entry name" value="EPS_EpsC"/>
    <property type="match status" value="1"/>
</dbReference>
<evidence type="ECO:0000313" key="10">
    <source>
        <dbReference type="Proteomes" id="UP000032304"/>
    </source>
</evidence>
<dbReference type="PROSITE" id="PS00101">
    <property type="entry name" value="HEXAPEP_TRANSFERASES"/>
    <property type="match status" value="1"/>
</dbReference>
<comment type="similarity">
    <text evidence="2">Belongs to the transferase hexapeptide repeat family.</text>
</comment>
<evidence type="ECO:0000259" key="8">
    <source>
        <dbReference type="SMART" id="SM00971"/>
    </source>
</evidence>
<dbReference type="STRING" id="29730.A0A0D2VE87"/>
<dbReference type="KEGG" id="gra:105784007"/>
<evidence type="ECO:0000256" key="2">
    <source>
        <dbReference type="ARBA" id="ARBA00007274"/>
    </source>
</evidence>
<proteinExistence type="inferred from homology"/>
<dbReference type="InterPro" id="IPR001451">
    <property type="entry name" value="Hexapep"/>
</dbReference>
<reference evidence="9 10" key="1">
    <citation type="journal article" date="2012" name="Nature">
        <title>Repeated polyploidization of Gossypium genomes and the evolution of spinnable cotton fibres.</title>
        <authorList>
            <person name="Paterson A.H."/>
            <person name="Wendel J.F."/>
            <person name="Gundlach H."/>
            <person name="Guo H."/>
            <person name="Jenkins J."/>
            <person name="Jin D."/>
            <person name="Llewellyn D."/>
            <person name="Showmaker K.C."/>
            <person name="Shu S."/>
            <person name="Udall J."/>
            <person name="Yoo M.J."/>
            <person name="Byers R."/>
            <person name="Chen W."/>
            <person name="Doron-Faigenboim A."/>
            <person name="Duke M.V."/>
            <person name="Gong L."/>
            <person name="Grimwood J."/>
            <person name="Grover C."/>
            <person name="Grupp K."/>
            <person name="Hu G."/>
            <person name="Lee T.H."/>
            <person name="Li J."/>
            <person name="Lin L."/>
            <person name="Liu T."/>
            <person name="Marler B.S."/>
            <person name="Page J.T."/>
            <person name="Roberts A.W."/>
            <person name="Romanel E."/>
            <person name="Sanders W.S."/>
            <person name="Szadkowski E."/>
            <person name="Tan X."/>
            <person name="Tang H."/>
            <person name="Xu C."/>
            <person name="Wang J."/>
            <person name="Wang Z."/>
            <person name="Zhang D."/>
            <person name="Zhang L."/>
            <person name="Ashrafi H."/>
            <person name="Bedon F."/>
            <person name="Bowers J.E."/>
            <person name="Brubaker C.L."/>
            <person name="Chee P.W."/>
            <person name="Das S."/>
            <person name="Gingle A.R."/>
            <person name="Haigler C.H."/>
            <person name="Harker D."/>
            <person name="Hoffmann L.V."/>
            <person name="Hovav R."/>
            <person name="Jones D.C."/>
            <person name="Lemke C."/>
            <person name="Mansoor S."/>
            <person name="ur Rahman M."/>
            <person name="Rainville L.N."/>
            <person name="Rambani A."/>
            <person name="Reddy U.K."/>
            <person name="Rong J.K."/>
            <person name="Saranga Y."/>
            <person name="Scheffler B.E."/>
            <person name="Scheffler J.A."/>
            <person name="Stelly D.M."/>
            <person name="Triplett B.A."/>
            <person name="Van Deynze A."/>
            <person name="Vaslin M.F."/>
            <person name="Waghmare V.N."/>
            <person name="Walford S.A."/>
            <person name="Wright R.J."/>
            <person name="Zaki E.A."/>
            <person name="Zhang T."/>
            <person name="Dennis E.S."/>
            <person name="Mayer K.F."/>
            <person name="Peterson D.G."/>
            <person name="Rokhsar D.S."/>
            <person name="Wang X."/>
            <person name="Schmutz J."/>
        </authorList>
    </citation>
    <scope>NUCLEOTIDE SEQUENCE [LARGE SCALE GENOMIC DNA]</scope>
</reference>
<dbReference type="GO" id="GO:0009001">
    <property type="term" value="F:serine O-acetyltransferase activity"/>
    <property type="evidence" value="ECO:0007669"/>
    <property type="project" value="UniProtKB-EC"/>
</dbReference>
<dbReference type="UniPathway" id="UPA00136">
    <property type="reaction ID" value="UER00199"/>
</dbReference>
<evidence type="ECO:0000256" key="7">
    <source>
        <dbReference type="SAM" id="MobiDB-lite"/>
    </source>
</evidence>
<dbReference type="InterPro" id="IPR005881">
    <property type="entry name" value="Ser_O-AcTrfase"/>
</dbReference>
<keyword evidence="10" id="KW-1185">Reference proteome</keyword>
<evidence type="ECO:0000313" key="9">
    <source>
        <dbReference type="EMBL" id="KJB81636.1"/>
    </source>
</evidence>
<protein>
    <recommendedName>
        <fullName evidence="3">serine O-acetyltransferase</fullName>
        <ecNumber evidence="3">2.3.1.30</ecNumber>
    </recommendedName>
</protein>
<dbReference type="Proteomes" id="UP000032304">
    <property type="component" value="Chromosome 13"/>
</dbReference>
<organism evidence="9 10">
    <name type="scientific">Gossypium raimondii</name>
    <name type="common">Peruvian cotton</name>
    <name type="synonym">Gossypium klotzschianum subsp. raimondii</name>
    <dbReference type="NCBI Taxonomy" id="29730"/>
    <lineage>
        <taxon>Eukaryota</taxon>
        <taxon>Viridiplantae</taxon>
        <taxon>Streptophyta</taxon>
        <taxon>Embryophyta</taxon>
        <taxon>Tracheophyta</taxon>
        <taxon>Spermatophyta</taxon>
        <taxon>Magnoliopsida</taxon>
        <taxon>eudicotyledons</taxon>
        <taxon>Gunneridae</taxon>
        <taxon>Pentapetalae</taxon>
        <taxon>rosids</taxon>
        <taxon>malvids</taxon>
        <taxon>Malvales</taxon>
        <taxon>Malvaceae</taxon>
        <taxon>Malvoideae</taxon>
        <taxon>Gossypium</taxon>
    </lineage>
</organism>
<keyword evidence="6" id="KW-0012">Acyltransferase</keyword>
<dbReference type="GO" id="GO:0006535">
    <property type="term" value="P:cysteine biosynthetic process from serine"/>
    <property type="evidence" value="ECO:0007669"/>
    <property type="project" value="InterPro"/>
</dbReference>
<dbReference type="NCBIfam" id="TIGR01172">
    <property type="entry name" value="cysE"/>
    <property type="match status" value="1"/>
</dbReference>
<dbReference type="eggNOG" id="KOG4750">
    <property type="taxonomic scope" value="Eukaryota"/>
</dbReference>
<dbReference type="Pfam" id="PF00132">
    <property type="entry name" value="Hexapep"/>
    <property type="match status" value="1"/>
</dbReference>
<dbReference type="EMBL" id="CM001752">
    <property type="protein sequence ID" value="KJB81636.1"/>
    <property type="molecule type" value="Genomic_DNA"/>
</dbReference>
<feature type="region of interest" description="Disordered" evidence="7">
    <location>
        <begin position="1"/>
        <end position="44"/>
    </location>
</feature>
<dbReference type="GO" id="GO:0005737">
    <property type="term" value="C:cytoplasm"/>
    <property type="evidence" value="ECO:0007669"/>
    <property type="project" value="InterPro"/>
</dbReference>
<dbReference type="Gene3D" id="1.10.3130.10">
    <property type="entry name" value="serine acetyltransferase, domain 1"/>
    <property type="match status" value="1"/>
</dbReference>
<dbReference type="InterPro" id="IPR010493">
    <property type="entry name" value="Ser_AcTrfase_N"/>
</dbReference>
<dbReference type="CDD" id="cd03354">
    <property type="entry name" value="LbH_SAT"/>
    <property type="match status" value="1"/>
</dbReference>
<dbReference type="PANTHER" id="PTHR42811">
    <property type="entry name" value="SERINE ACETYLTRANSFERASE"/>
    <property type="match status" value="1"/>
</dbReference>
<dbReference type="SUPFAM" id="SSF51161">
    <property type="entry name" value="Trimeric LpxA-like enzymes"/>
    <property type="match status" value="1"/>
</dbReference>
<gene>
    <name evidence="9" type="ORF">B456_013G154200</name>
</gene>
<keyword evidence="4" id="KW-0028">Amino-acid biosynthesis</keyword>
<evidence type="ECO:0000256" key="4">
    <source>
        <dbReference type="ARBA" id="ARBA00022605"/>
    </source>
</evidence>
<dbReference type="InterPro" id="IPR018357">
    <property type="entry name" value="Hexapep_transf_CS"/>
</dbReference>
<evidence type="ECO:0000256" key="5">
    <source>
        <dbReference type="ARBA" id="ARBA00022679"/>
    </source>
</evidence>
<dbReference type="OMA" id="YASITSH"/>
<dbReference type="FunFam" id="2.160.10.10:FF:000002">
    <property type="entry name" value="Serine acetyltransferase"/>
    <property type="match status" value="1"/>
</dbReference>
<dbReference type="Gramene" id="KJB81636">
    <property type="protein sequence ID" value="KJB81636"/>
    <property type="gene ID" value="B456_013G154200"/>
</dbReference>
<dbReference type="InterPro" id="IPR011004">
    <property type="entry name" value="Trimer_LpxA-like_sf"/>
</dbReference>
<dbReference type="InterPro" id="IPR053376">
    <property type="entry name" value="Serine_acetyltransferase"/>
</dbReference>
<keyword evidence="5" id="KW-0808">Transferase</keyword>
<dbReference type="Gene3D" id="2.160.10.10">
    <property type="entry name" value="Hexapeptide repeat proteins"/>
    <property type="match status" value="1"/>
</dbReference>
<dbReference type="EC" id="2.3.1.30" evidence="3"/>
<sequence>MKVLGTPRPLPLALDTNDSRVLSHTHSSPSILSSTKHSHKLSKSMATCIDTSRTTEPSQVSQPPNRSQPDEIHYKYVKFCRPTFTDHVSSIPFSENHTNGIHTRKIADLSFEEEGEVAEMGSLWLKMNEEARLDAEQEPILSNYYYSSILSQNSLECALANHLSIKLSNSSLPSCTLFDIFMGIVLEDKGIVKAVKEDLKAVKERDPACISYVHCFLNYKGFLACQAHRIAHNLWSQERKVLALLIQNRVSEVFAVDIHPGAKIGSGVFFDHATGVVVGETAVIGNNVSILHNVTLGGTGKVCGDRHPKIGDGVLIGAGTCILGNIKIGDGAKVGAGSVVLKDVPPKTTAVGNPARLIGGRENPVKLDKIPSFIMDHTSHITEWSDYVI</sequence>
<dbReference type="OrthoDB" id="25818at2759"/>
<accession>A0A0D2VE87</accession>
<comment type="pathway">
    <text evidence="1">Amino-acid biosynthesis; L-cysteine biosynthesis; L-cysteine from L-serine: step 1/2.</text>
</comment>
<feature type="domain" description="Serine acetyltransferase N-terminal" evidence="8">
    <location>
        <begin position="123"/>
        <end position="227"/>
    </location>
</feature>